<feature type="region of interest" description="Disordered" evidence="1">
    <location>
        <begin position="52"/>
        <end position="139"/>
    </location>
</feature>
<accession>A0A8J3C971</accession>
<name>A0A8J3C971_9PSEU</name>
<evidence type="ECO:0000313" key="2">
    <source>
        <dbReference type="EMBL" id="GGM37765.1"/>
    </source>
</evidence>
<sequence length="207" mass="21231">MLHLVLLFVLAAFGLLVTALATGATGWAWASVATSVVAGGLLVADGLRRRSVVTSGDGTTGDIVASDSRPPEHASGAGVGHDELAGGPARSAADGEAAADRRKATGPPADPGAPAGSGGEPGSTSGRRPDPPEEDTDAADSLRVAELADEILVVDERPRYHLAGCRWLENRLTLPLPVREARSLGFTPCAHCAPDATLLSRHRTLPR</sequence>
<protein>
    <submittedName>
        <fullName evidence="2">Uncharacterized protein</fullName>
    </submittedName>
</protein>
<dbReference type="AlphaFoldDB" id="A0A8J3C971"/>
<comment type="caution">
    <text evidence="2">The sequence shown here is derived from an EMBL/GenBank/DDBJ whole genome shotgun (WGS) entry which is preliminary data.</text>
</comment>
<dbReference type="RefSeq" id="WP_189053598.1">
    <property type="nucleotide sequence ID" value="NZ_BMMK01000002.1"/>
</dbReference>
<gene>
    <name evidence="2" type="ORF">GCM10012275_06010</name>
</gene>
<organism evidence="2 3">
    <name type="scientific">Longimycelium tulufanense</name>
    <dbReference type="NCBI Taxonomy" id="907463"/>
    <lineage>
        <taxon>Bacteria</taxon>
        <taxon>Bacillati</taxon>
        <taxon>Actinomycetota</taxon>
        <taxon>Actinomycetes</taxon>
        <taxon>Pseudonocardiales</taxon>
        <taxon>Pseudonocardiaceae</taxon>
        <taxon>Longimycelium</taxon>
    </lineage>
</organism>
<reference evidence="2" key="1">
    <citation type="journal article" date="2014" name="Int. J. Syst. Evol. Microbiol.">
        <title>Complete genome sequence of Corynebacterium casei LMG S-19264T (=DSM 44701T), isolated from a smear-ripened cheese.</title>
        <authorList>
            <consortium name="US DOE Joint Genome Institute (JGI-PGF)"/>
            <person name="Walter F."/>
            <person name="Albersmeier A."/>
            <person name="Kalinowski J."/>
            <person name="Ruckert C."/>
        </authorList>
    </citation>
    <scope>NUCLEOTIDE SEQUENCE</scope>
    <source>
        <strain evidence="2">CGMCC 4.5737</strain>
    </source>
</reference>
<dbReference type="EMBL" id="BMMK01000002">
    <property type="protein sequence ID" value="GGM37765.1"/>
    <property type="molecule type" value="Genomic_DNA"/>
</dbReference>
<dbReference type="Proteomes" id="UP000637578">
    <property type="component" value="Unassembled WGS sequence"/>
</dbReference>
<reference evidence="2" key="2">
    <citation type="submission" date="2020-09" db="EMBL/GenBank/DDBJ databases">
        <authorList>
            <person name="Sun Q."/>
            <person name="Zhou Y."/>
        </authorList>
    </citation>
    <scope>NUCLEOTIDE SEQUENCE</scope>
    <source>
        <strain evidence="2">CGMCC 4.5737</strain>
    </source>
</reference>
<keyword evidence="3" id="KW-1185">Reference proteome</keyword>
<evidence type="ECO:0000256" key="1">
    <source>
        <dbReference type="SAM" id="MobiDB-lite"/>
    </source>
</evidence>
<proteinExistence type="predicted"/>
<evidence type="ECO:0000313" key="3">
    <source>
        <dbReference type="Proteomes" id="UP000637578"/>
    </source>
</evidence>